<dbReference type="Pfam" id="PF00578">
    <property type="entry name" value="AhpC-TSA"/>
    <property type="match status" value="1"/>
</dbReference>
<organism evidence="2 3">
    <name type="scientific">Dyella lutea</name>
    <dbReference type="NCBI Taxonomy" id="2950441"/>
    <lineage>
        <taxon>Bacteria</taxon>
        <taxon>Pseudomonadati</taxon>
        <taxon>Pseudomonadota</taxon>
        <taxon>Gammaproteobacteria</taxon>
        <taxon>Lysobacterales</taxon>
        <taxon>Rhodanobacteraceae</taxon>
        <taxon>Dyella</taxon>
    </lineage>
</organism>
<evidence type="ECO:0000313" key="2">
    <source>
        <dbReference type="EMBL" id="MCP1375136.1"/>
    </source>
</evidence>
<comment type="caution">
    <text evidence="2">The sequence shown here is derived from an EMBL/GenBank/DDBJ whole genome shotgun (WGS) entry which is preliminary data.</text>
</comment>
<evidence type="ECO:0000259" key="1">
    <source>
        <dbReference type="PROSITE" id="PS51352"/>
    </source>
</evidence>
<dbReference type="Proteomes" id="UP001204615">
    <property type="component" value="Unassembled WGS sequence"/>
</dbReference>
<dbReference type="RefSeq" id="WP_253567384.1">
    <property type="nucleotide sequence ID" value="NZ_JAMZEK010000003.1"/>
</dbReference>
<proteinExistence type="predicted"/>
<dbReference type="SUPFAM" id="SSF52833">
    <property type="entry name" value="Thioredoxin-like"/>
    <property type="match status" value="1"/>
</dbReference>
<keyword evidence="3" id="KW-1185">Reference proteome</keyword>
<dbReference type="Gene3D" id="2.60.120.260">
    <property type="entry name" value="Galactose-binding domain-like"/>
    <property type="match status" value="1"/>
</dbReference>
<name>A0ABT1FCN8_9GAMM</name>
<gene>
    <name evidence="2" type="ORF">NC595_13890</name>
</gene>
<dbReference type="Gene3D" id="3.40.30.10">
    <property type="entry name" value="Glutaredoxin"/>
    <property type="match status" value="1"/>
</dbReference>
<dbReference type="PANTHER" id="PTHR42852:SF13">
    <property type="entry name" value="PROTEIN DIPZ"/>
    <property type="match status" value="1"/>
</dbReference>
<reference evidence="2 3" key="1">
    <citation type="submission" date="2022-06" db="EMBL/GenBank/DDBJ databases">
        <title>Dyella sp. Sa strain:Sa Genome sequencing.</title>
        <authorList>
            <person name="Park S."/>
        </authorList>
    </citation>
    <scope>NUCLEOTIDE SEQUENCE [LARGE SCALE GENOMIC DNA]</scope>
    <source>
        <strain evidence="2 3">Sa</strain>
    </source>
</reference>
<dbReference type="InterPro" id="IPR013766">
    <property type="entry name" value="Thioredoxin_domain"/>
</dbReference>
<dbReference type="InterPro" id="IPR050553">
    <property type="entry name" value="Thioredoxin_ResA/DsbE_sf"/>
</dbReference>
<dbReference type="InterPro" id="IPR000866">
    <property type="entry name" value="AhpC/TSA"/>
</dbReference>
<dbReference type="InterPro" id="IPR041017">
    <property type="entry name" value="Thioredoxin_10"/>
</dbReference>
<dbReference type="Pfam" id="PF17991">
    <property type="entry name" value="Thioredoxin_10"/>
    <property type="match status" value="1"/>
</dbReference>
<dbReference type="EMBL" id="JAMZEK010000003">
    <property type="protein sequence ID" value="MCP1375136.1"/>
    <property type="molecule type" value="Genomic_DNA"/>
</dbReference>
<dbReference type="PROSITE" id="PS51352">
    <property type="entry name" value="THIOREDOXIN_2"/>
    <property type="match status" value="1"/>
</dbReference>
<feature type="domain" description="Thioredoxin" evidence="1">
    <location>
        <begin position="37"/>
        <end position="188"/>
    </location>
</feature>
<protein>
    <submittedName>
        <fullName evidence="2">Thioredoxin family protein</fullName>
    </submittedName>
</protein>
<sequence>MKRKAFLFCLTLIAQVAAISTDASTHEPVVAASPDRVTPAIKLPVLGQLPSLAGATQWLNTEALDRARLRGKVVLVNFWTYSCINSLRQIPYVRAWADKYRKDGLVVIGVHAPEFDFEHDVDNVRRASQGLRVDYPVAIDNDHHIWDAFDNQYWPALYFIDAQGRIRHVKFGEGDYAASERVIQQLLTESGAHDVGTGLVAVDAHGPEAAADWSDLRSPENYVGYARLTGFASPAGIVTDRAHHYPAPSALQLNQWSLMGDWTMGRQAAVSQGTGGRIRYRFHARDLHLVMAPSTNGQPVRFRVTIDGKPPGAAHGVDVDSQGRGVVDTARMYQLIRQTGPVVDRQFDIEFLDPGIRTFAFTFG</sequence>
<dbReference type="PANTHER" id="PTHR42852">
    <property type="entry name" value="THIOL:DISULFIDE INTERCHANGE PROTEIN DSBE"/>
    <property type="match status" value="1"/>
</dbReference>
<evidence type="ECO:0000313" key="3">
    <source>
        <dbReference type="Proteomes" id="UP001204615"/>
    </source>
</evidence>
<accession>A0ABT1FCN8</accession>
<dbReference type="InterPro" id="IPR036249">
    <property type="entry name" value="Thioredoxin-like_sf"/>
</dbReference>
<dbReference type="CDD" id="cd03012">
    <property type="entry name" value="TlpA_like_DipZ_like"/>
    <property type="match status" value="1"/>
</dbReference>